<reference evidence="2" key="2">
    <citation type="journal article" date="2008" name="Genome Biol.">
        <title>Improved genome assembly and evidence-based global gene model set for the chordate Ciona intestinalis: new insight into intron and operon populations.</title>
        <authorList>
            <person name="Satou Y."/>
            <person name="Mineta K."/>
            <person name="Ogasawara M."/>
            <person name="Sasakura Y."/>
            <person name="Shoguchi E."/>
            <person name="Ueno K."/>
            <person name="Yamada L."/>
            <person name="Matsumoto J."/>
            <person name="Wasserscheid J."/>
            <person name="Dewar K."/>
            <person name="Wiley G.B."/>
            <person name="Macmil S.L."/>
            <person name="Roe B.A."/>
            <person name="Zeller R.W."/>
            <person name="Hastings K.E."/>
            <person name="Lemaire P."/>
            <person name="Lindquist E."/>
            <person name="Endo T."/>
            <person name="Hotta K."/>
            <person name="Inaba K."/>
        </authorList>
    </citation>
    <scope>NUCLEOTIDE SEQUENCE [LARGE SCALE GENOMIC DNA]</scope>
    <source>
        <strain evidence="2">wild type</strain>
    </source>
</reference>
<proteinExistence type="predicted"/>
<dbReference type="AlphaFoldDB" id="F6ZMV4"/>
<feature type="compositionally biased region" description="Basic and acidic residues" evidence="1">
    <location>
        <begin position="127"/>
        <end position="136"/>
    </location>
</feature>
<dbReference type="Ensembl" id="ENSCINT00000018931.3">
    <property type="protein sequence ID" value="ENSCINP00000018931.3"/>
    <property type="gene ID" value="ENSCING00000021250.1"/>
</dbReference>
<dbReference type="HOGENOM" id="CLU_1307311_0_0_1"/>
<accession>F6ZMV4</accession>
<keyword evidence="3" id="KW-1185">Reference proteome</keyword>
<organism evidence="2 3">
    <name type="scientific">Ciona intestinalis</name>
    <name type="common">Transparent sea squirt</name>
    <name type="synonym">Ascidia intestinalis</name>
    <dbReference type="NCBI Taxonomy" id="7719"/>
    <lineage>
        <taxon>Eukaryota</taxon>
        <taxon>Metazoa</taxon>
        <taxon>Chordata</taxon>
        <taxon>Tunicata</taxon>
        <taxon>Ascidiacea</taxon>
        <taxon>Phlebobranchia</taxon>
        <taxon>Cionidae</taxon>
        <taxon>Ciona</taxon>
    </lineage>
</organism>
<feature type="compositionally biased region" description="Polar residues" evidence="1">
    <location>
        <begin position="11"/>
        <end position="45"/>
    </location>
</feature>
<name>F6ZMV4_CIOIN</name>
<feature type="region of interest" description="Disordered" evidence="1">
    <location>
        <begin position="1"/>
        <end position="45"/>
    </location>
</feature>
<feature type="compositionally biased region" description="Polar residues" evidence="1">
    <location>
        <begin position="158"/>
        <end position="172"/>
    </location>
</feature>
<reference evidence="2" key="4">
    <citation type="submission" date="2025-09" db="UniProtKB">
        <authorList>
            <consortium name="Ensembl"/>
        </authorList>
    </citation>
    <scope>IDENTIFICATION</scope>
</reference>
<dbReference type="Proteomes" id="UP000008144">
    <property type="component" value="Chromosome 14"/>
</dbReference>
<protein>
    <submittedName>
        <fullName evidence="2">Uncharacterized protein</fullName>
    </submittedName>
</protein>
<evidence type="ECO:0000313" key="3">
    <source>
        <dbReference type="Proteomes" id="UP000008144"/>
    </source>
</evidence>
<reference evidence="3" key="1">
    <citation type="journal article" date="2002" name="Science">
        <title>The draft genome of Ciona intestinalis: insights into chordate and vertebrate origins.</title>
        <authorList>
            <person name="Dehal P."/>
            <person name="Satou Y."/>
            <person name="Campbell R.K."/>
            <person name="Chapman J."/>
            <person name="Degnan B."/>
            <person name="De Tomaso A."/>
            <person name="Davidson B."/>
            <person name="Di Gregorio A."/>
            <person name="Gelpke M."/>
            <person name="Goodstein D.M."/>
            <person name="Harafuji N."/>
            <person name="Hastings K.E."/>
            <person name="Ho I."/>
            <person name="Hotta K."/>
            <person name="Huang W."/>
            <person name="Kawashima T."/>
            <person name="Lemaire P."/>
            <person name="Martinez D."/>
            <person name="Meinertzhagen I.A."/>
            <person name="Necula S."/>
            <person name="Nonaka M."/>
            <person name="Putnam N."/>
            <person name="Rash S."/>
            <person name="Saiga H."/>
            <person name="Satake M."/>
            <person name="Terry A."/>
            <person name="Yamada L."/>
            <person name="Wang H.G."/>
            <person name="Awazu S."/>
            <person name="Azumi K."/>
            <person name="Boore J."/>
            <person name="Branno M."/>
            <person name="Chin-Bow S."/>
            <person name="DeSantis R."/>
            <person name="Doyle S."/>
            <person name="Francino P."/>
            <person name="Keys D.N."/>
            <person name="Haga S."/>
            <person name="Hayashi H."/>
            <person name="Hino K."/>
            <person name="Imai K.S."/>
            <person name="Inaba K."/>
            <person name="Kano S."/>
            <person name="Kobayashi K."/>
            <person name="Kobayashi M."/>
            <person name="Lee B.I."/>
            <person name="Makabe K.W."/>
            <person name="Manohar C."/>
            <person name="Matassi G."/>
            <person name="Medina M."/>
            <person name="Mochizuki Y."/>
            <person name="Mount S."/>
            <person name="Morishita T."/>
            <person name="Miura S."/>
            <person name="Nakayama A."/>
            <person name="Nishizaka S."/>
            <person name="Nomoto H."/>
            <person name="Ohta F."/>
            <person name="Oishi K."/>
            <person name="Rigoutsos I."/>
            <person name="Sano M."/>
            <person name="Sasaki A."/>
            <person name="Sasakura Y."/>
            <person name="Shoguchi E."/>
            <person name="Shin-i T."/>
            <person name="Spagnuolo A."/>
            <person name="Stainier D."/>
            <person name="Suzuki M.M."/>
            <person name="Tassy O."/>
            <person name="Takatori N."/>
            <person name="Tokuoka M."/>
            <person name="Yagi K."/>
            <person name="Yoshizaki F."/>
            <person name="Wada S."/>
            <person name="Zhang C."/>
            <person name="Hyatt P.D."/>
            <person name="Larimer F."/>
            <person name="Detter C."/>
            <person name="Doggett N."/>
            <person name="Glavina T."/>
            <person name="Hawkins T."/>
            <person name="Richardson P."/>
            <person name="Lucas S."/>
            <person name="Kohara Y."/>
            <person name="Levine M."/>
            <person name="Satoh N."/>
            <person name="Rokhsar D.S."/>
        </authorList>
    </citation>
    <scope>NUCLEOTIDE SEQUENCE [LARGE SCALE GENOMIC DNA]</scope>
</reference>
<dbReference type="InParanoid" id="F6ZMV4"/>
<sequence length="211" mass="23158">RKGFKLKKSSESPTKSRLNSVANENQTDNAAETNNATDSAQEATTISIKQKDEKFATLVRVSNDEQNLLINGENVSENLLEVNGNLQKKGSDVDPATTAGPGILQEAKDKLEQIVDSMKPMQGSTVDGDKKGDRKKSTISTSREGDKRKAKPKMPLFTSKNTKQNLTTSNMKKQIGEANPRVKQLRQRYGSTNSDRSRTPKAPILNKNVLA</sequence>
<reference evidence="2" key="3">
    <citation type="submission" date="2025-08" db="UniProtKB">
        <authorList>
            <consortium name="Ensembl"/>
        </authorList>
    </citation>
    <scope>IDENTIFICATION</scope>
</reference>
<dbReference type="EMBL" id="EAAA01001202">
    <property type="status" value="NOT_ANNOTATED_CDS"/>
    <property type="molecule type" value="Genomic_DNA"/>
</dbReference>
<evidence type="ECO:0000256" key="1">
    <source>
        <dbReference type="SAM" id="MobiDB-lite"/>
    </source>
</evidence>
<feature type="region of interest" description="Disordered" evidence="1">
    <location>
        <begin position="117"/>
        <end position="211"/>
    </location>
</feature>
<evidence type="ECO:0000313" key="2">
    <source>
        <dbReference type="Ensembl" id="ENSCINP00000018931.3"/>
    </source>
</evidence>